<sequence>MKRELAQHFTMSMETPTDMMPTEYRMQFLEGSIDKAFTSITPMLCLKTCNHVQTIFPGVMQMKDLDMGDTK</sequence>
<keyword evidence="2" id="KW-1185">Reference proteome</keyword>
<dbReference type="Proteomes" id="UP001292094">
    <property type="component" value="Unassembled WGS sequence"/>
</dbReference>
<proteinExistence type="predicted"/>
<comment type="caution">
    <text evidence="1">The sequence shown here is derived from an EMBL/GenBank/DDBJ whole genome shotgun (WGS) entry which is preliminary data.</text>
</comment>
<dbReference type="AlphaFoldDB" id="A0AAE1QKK1"/>
<organism evidence="1 2">
    <name type="scientific">Petrolisthes manimaculis</name>
    <dbReference type="NCBI Taxonomy" id="1843537"/>
    <lineage>
        <taxon>Eukaryota</taxon>
        <taxon>Metazoa</taxon>
        <taxon>Ecdysozoa</taxon>
        <taxon>Arthropoda</taxon>
        <taxon>Crustacea</taxon>
        <taxon>Multicrustacea</taxon>
        <taxon>Malacostraca</taxon>
        <taxon>Eumalacostraca</taxon>
        <taxon>Eucarida</taxon>
        <taxon>Decapoda</taxon>
        <taxon>Pleocyemata</taxon>
        <taxon>Anomura</taxon>
        <taxon>Galatheoidea</taxon>
        <taxon>Porcellanidae</taxon>
        <taxon>Petrolisthes</taxon>
    </lineage>
</organism>
<dbReference type="EMBL" id="JAWZYT010000097">
    <property type="protein sequence ID" value="KAK4328121.1"/>
    <property type="molecule type" value="Genomic_DNA"/>
</dbReference>
<evidence type="ECO:0000313" key="2">
    <source>
        <dbReference type="Proteomes" id="UP001292094"/>
    </source>
</evidence>
<evidence type="ECO:0000313" key="1">
    <source>
        <dbReference type="EMBL" id="KAK4328121.1"/>
    </source>
</evidence>
<accession>A0AAE1QKK1</accession>
<reference evidence="1" key="1">
    <citation type="submission" date="2023-11" db="EMBL/GenBank/DDBJ databases">
        <title>Genome assemblies of two species of porcelain crab, Petrolisthes cinctipes and Petrolisthes manimaculis (Anomura: Porcellanidae).</title>
        <authorList>
            <person name="Angst P."/>
        </authorList>
    </citation>
    <scope>NUCLEOTIDE SEQUENCE</scope>
    <source>
        <strain evidence="1">PB745_02</strain>
        <tissue evidence="1">Gill</tissue>
    </source>
</reference>
<gene>
    <name evidence="1" type="ORF">Pmani_001442</name>
</gene>
<name>A0AAE1QKK1_9EUCA</name>
<protein>
    <submittedName>
        <fullName evidence="1">Uncharacterized protein</fullName>
    </submittedName>
</protein>